<feature type="compositionally biased region" description="Polar residues" evidence="1">
    <location>
        <begin position="134"/>
        <end position="162"/>
    </location>
</feature>
<feature type="compositionally biased region" description="Pro residues" evidence="1">
    <location>
        <begin position="622"/>
        <end position="631"/>
    </location>
</feature>
<dbReference type="InterPro" id="IPR044277">
    <property type="entry name" value="GIP1"/>
</dbReference>
<evidence type="ECO:0000259" key="2">
    <source>
        <dbReference type="Pfam" id="PF06972"/>
    </source>
</evidence>
<feature type="compositionally biased region" description="Low complexity" evidence="1">
    <location>
        <begin position="201"/>
        <end position="210"/>
    </location>
</feature>
<feature type="region of interest" description="Disordered" evidence="1">
    <location>
        <begin position="61"/>
        <end position="121"/>
    </location>
</feature>
<protein>
    <recommendedName>
        <fullName evidence="2">GBF-interacting protein 1 N-terminal domain-containing protein</fullName>
    </recommendedName>
</protein>
<proteinExistence type="predicted"/>
<dbReference type="EMBL" id="BKCP01004639">
    <property type="protein sequence ID" value="GER32828.1"/>
    <property type="molecule type" value="Genomic_DNA"/>
</dbReference>
<organism evidence="3 4">
    <name type="scientific">Striga asiatica</name>
    <name type="common">Asiatic witchweed</name>
    <name type="synonym">Buchnera asiatica</name>
    <dbReference type="NCBI Taxonomy" id="4170"/>
    <lineage>
        <taxon>Eukaryota</taxon>
        <taxon>Viridiplantae</taxon>
        <taxon>Streptophyta</taxon>
        <taxon>Embryophyta</taxon>
        <taxon>Tracheophyta</taxon>
        <taxon>Spermatophyta</taxon>
        <taxon>Magnoliopsida</taxon>
        <taxon>eudicotyledons</taxon>
        <taxon>Gunneridae</taxon>
        <taxon>Pentapetalae</taxon>
        <taxon>asterids</taxon>
        <taxon>lamiids</taxon>
        <taxon>Lamiales</taxon>
        <taxon>Orobanchaceae</taxon>
        <taxon>Buchnereae</taxon>
        <taxon>Striga</taxon>
    </lineage>
</organism>
<feature type="region of interest" description="Disordered" evidence="1">
    <location>
        <begin position="599"/>
        <end position="631"/>
    </location>
</feature>
<dbReference type="Pfam" id="PF06972">
    <property type="entry name" value="GIP1_N"/>
    <property type="match status" value="1"/>
</dbReference>
<sequence>MEGSARVPIPDNLRGTIRDIKEIAGKHSDDDIYALLKDCNMDPHETTQKLLYIDTFQEVKSKRSQRKLSVDNSASKEHSQRTGKQERKTRGDNNYPSNSSDGRRPCNARQDNGLSGSSRPCNQVIHKKIDAVGSTLTPSHDSNSACNRSSSHELPSQSSNRRISGVTKDNKSDHSIKLTKSSSLWPVTVKQLKDIDPGPTPTSTPTNPSTEAASRCKSLGWKSHLGNSKGKRETKNLCDSVQNLKIGQVVLGSFDLDDCIRLSDQKACPAQPGNGSSEGMLSADVALGCNQVNSQVGVRLHKSRVASRQSVIFPNHIRMSVPKGLTFGNLFDPSFEQTNEDSCSTDASGPIPESSSPSSAHDGYTGQQVSTPPENIPPIGGSHNPLLHPTSEFTTSLVLPNMGSHLVQPPGLEQQARFAGGSSTPTADSKAPFQGSVALPPQMFTFFRQPYPPNYIPYSPYYSQLYNYMPPQNAHQLMSSSGFTHQPSPGPIYVPQSASAAKLPVANTTNFGNFPYGALGYGSGAVLPAASKDDNISGSELKDNNMHSNIKQEMGDNSHLVSGASGRDTSVLQSNVFYNLPHGLSMGFPPSFAGIYHPSQSMSASTHHSQSTESIVSYPQLPQFPPIPQEK</sequence>
<feature type="compositionally biased region" description="Low complexity" evidence="1">
    <location>
        <begin position="348"/>
        <end position="359"/>
    </location>
</feature>
<name>A0A5A7PJP0_STRAF</name>
<keyword evidence="4" id="KW-1185">Reference proteome</keyword>
<feature type="compositionally biased region" description="Polar residues" evidence="1">
    <location>
        <begin position="599"/>
        <end position="617"/>
    </location>
</feature>
<feature type="region of interest" description="Disordered" evidence="1">
    <location>
        <begin position="337"/>
        <end position="387"/>
    </location>
</feature>
<feature type="compositionally biased region" description="Polar residues" evidence="1">
    <location>
        <begin position="337"/>
        <end position="347"/>
    </location>
</feature>
<feature type="region of interest" description="Disordered" evidence="1">
    <location>
        <begin position="134"/>
        <end position="179"/>
    </location>
</feature>
<evidence type="ECO:0000313" key="4">
    <source>
        <dbReference type="Proteomes" id="UP000325081"/>
    </source>
</evidence>
<dbReference type="SUPFAM" id="SSF46934">
    <property type="entry name" value="UBA-like"/>
    <property type="match status" value="1"/>
</dbReference>
<accession>A0A5A7PJP0</accession>
<evidence type="ECO:0000256" key="1">
    <source>
        <dbReference type="SAM" id="MobiDB-lite"/>
    </source>
</evidence>
<feature type="compositionally biased region" description="Polar residues" evidence="1">
    <location>
        <begin position="109"/>
        <end position="121"/>
    </location>
</feature>
<dbReference type="InterPro" id="IPR009060">
    <property type="entry name" value="UBA-like_sf"/>
</dbReference>
<evidence type="ECO:0000313" key="3">
    <source>
        <dbReference type="EMBL" id="GER32828.1"/>
    </source>
</evidence>
<dbReference type="PANTHER" id="PTHR46775">
    <property type="entry name" value="FLOCCULATION PROTEIN (DUF1296)"/>
    <property type="match status" value="1"/>
</dbReference>
<comment type="caution">
    <text evidence="3">The sequence shown here is derived from an EMBL/GenBank/DDBJ whole genome shotgun (WGS) entry which is preliminary data.</text>
</comment>
<dbReference type="PANTHER" id="PTHR46775:SF1">
    <property type="entry name" value="FLOCCULATION PROTEIN (DUF1296)"/>
    <property type="match status" value="1"/>
</dbReference>
<dbReference type="AlphaFoldDB" id="A0A5A7PJP0"/>
<reference evidence="4" key="1">
    <citation type="journal article" date="2019" name="Curr. Biol.">
        <title>Genome Sequence of Striga asiatica Provides Insight into the Evolution of Plant Parasitism.</title>
        <authorList>
            <person name="Yoshida S."/>
            <person name="Kim S."/>
            <person name="Wafula E.K."/>
            <person name="Tanskanen J."/>
            <person name="Kim Y.M."/>
            <person name="Honaas L."/>
            <person name="Yang Z."/>
            <person name="Spallek T."/>
            <person name="Conn C.E."/>
            <person name="Ichihashi Y."/>
            <person name="Cheong K."/>
            <person name="Cui S."/>
            <person name="Der J.P."/>
            <person name="Gundlach H."/>
            <person name="Jiao Y."/>
            <person name="Hori C."/>
            <person name="Ishida J.K."/>
            <person name="Kasahara H."/>
            <person name="Kiba T."/>
            <person name="Kim M.S."/>
            <person name="Koo N."/>
            <person name="Laohavisit A."/>
            <person name="Lee Y.H."/>
            <person name="Lumba S."/>
            <person name="McCourt P."/>
            <person name="Mortimer J.C."/>
            <person name="Mutuku J.M."/>
            <person name="Nomura T."/>
            <person name="Sasaki-Sekimoto Y."/>
            <person name="Seto Y."/>
            <person name="Wang Y."/>
            <person name="Wakatake T."/>
            <person name="Sakakibara H."/>
            <person name="Demura T."/>
            <person name="Yamaguchi S."/>
            <person name="Yoneyama K."/>
            <person name="Manabe R.I."/>
            <person name="Nelson D.C."/>
            <person name="Schulman A.H."/>
            <person name="Timko M.P."/>
            <person name="dePamphilis C.W."/>
            <person name="Choi D."/>
            <person name="Shirasu K."/>
        </authorList>
    </citation>
    <scope>NUCLEOTIDE SEQUENCE [LARGE SCALE GENOMIC DNA]</scope>
    <source>
        <strain evidence="4">cv. UVA1</strain>
    </source>
</reference>
<feature type="region of interest" description="Disordered" evidence="1">
    <location>
        <begin position="191"/>
        <end position="232"/>
    </location>
</feature>
<dbReference type="GO" id="GO:0051082">
    <property type="term" value="F:unfolded protein binding"/>
    <property type="evidence" value="ECO:0007669"/>
    <property type="project" value="TreeGrafter"/>
</dbReference>
<feature type="compositionally biased region" description="Basic and acidic residues" evidence="1">
    <location>
        <begin position="74"/>
        <end position="91"/>
    </location>
</feature>
<gene>
    <name evidence="3" type="ORF">STAS_08919</name>
</gene>
<feature type="domain" description="GBF-interacting protein 1 N-terminal" evidence="2">
    <location>
        <begin position="9"/>
        <end position="67"/>
    </location>
</feature>
<dbReference type="InterPro" id="IPR009719">
    <property type="entry name" value="GIP1_N"/>
</dbReference>
<dbReference type="Proteomes" id="UP000325081">
    <property type="component" value="Unassembled WGS sequence"/>
</dbReference>
<dbReference type="OrthoDB" id="753279at2759"/>